<feature type="region of interest" description="Disordered" evidence="1">
    <location>
        <begin position="244"/>
        <end position="280"/>
    </location>
</feature>
<feature type="region of interest" description="Disordered" evidence="1">
    <location>
        <begin position="50"/>
        <end position="93"/>
    </location>
</feature>
<comment type="caution">
    <text evidence="2">The sequence shown here is derived from an EMBL/GenBank/DDBJ whole genome shotgun (WGS) entry which is preliminary data.</text>
</comment>
<proteinExistence type="predicted"/>
<evidence type="ECO:0000313" key="2">
    <source>
        <dbReference type="EMBL" id="OWZ18447.1"/>
    </source>
</evidence>
<feature type="compositionally biased region" description="Polar residues" evidence="1">
    <location>
        <begin position="68"/>
        <end position="82"/>
    </location>
</feature>
<accession>A0A225WN66</accession>
<dbReference type="EMBL" id="NBNE01000586">
    <property type="protein sequence ID" value="OWZ18447.1"/>
    <property type="molecule type" value="Genomic_DNA"/>
</dbReference>
<feature type="compositionally biased region" description="Basic and acidic residues" evidence="1">
    <location>
        <begin position="265"/>
        <end position="280"/>
    </location>
</feature>
<feature type="region of interest" description="Disordered" evidence="1">
    <location>
        <begin position="198"/>
        <end position="220"/>
    </location>
</feature>
<evidence type="ECO:0000256" key="1">
    <source>
        <dbReference type="SAM" id="MobiDB-lite"/>
    </source>
</evidence>
<sequence>MSQRTFLTPNEGYLEEKAHIAELSEYAVVSACHSTGVRTLACNLTEELEEVAGPEPANDSDDKGLTGGTRSKATGKGTTRASDTIPPINGDTPVANKVLGRTLELMRMKSSWFPMFGPKLVRQAVRFHKHPTSRSGFSALLRAMGCEHQMFPSEASLNDWTAADAGTALLKWKKKLRPAFGIEEIAAGRQVIARQAAGPADPSQVPLPMTPMKQSNGGTEEGVFGSEGTPYMYDSHMVIRRSNDSQERITRETEVWKPTPSTRQDTGRRRTRCYDPRDGLVDSESEVGDCDYLKGDLTEEAESKNSTPRPEIATHLPLGNIKSFAGLHNKSEKSMQWLRAFIYEMKGTHTPPNEWCMTCPTLVPQLPRKARRTWKLLSDAFIKFYCSKFNQSAKARYYSATRGEKEQVRDYLNRLNGYARNAGLQFENRGREAKDHVEHFLDT</sequence>
<feature type="compositionally biased region" description="Basic and acidic residues" evidence="1">
    <location>
        <begin position="244"/>
        <end position="255"/>
    </location>
</feature>
<name>A0A225WN66_9STRA</name>
<evidence type="ECO:0008006" key="4">
    <source>
        <dbReference type="Google" id="ProtNLM"/>
    </source>
</evidence>
<organism evidence="2 3">
    <name type="scientific">Phytophthora megakarya</name>
    <dbReference type="NCBI Taxonomy" id="4795"/>
    <lineage>
        <taxon>Eukaryota</taxon>
        <taxon>Sar</taxon>
        <taxon>Stramenopiles</taxon>
        <taxon>Oomycota</taxon>
        <taxon>Peronosporomycetes</taxon>
        <taxon>Peronosporales</taxon>
        <taxon>Peronosporaceae</taxon>
        <taxon>Phytophthora</taxon>
    </lineage>
</organism>
<dbReference type="AlphaFoldDB" id="A0A225WN66"/>
<dbReference type="OrthoDB" id="127791at2759"/>
<keyword evidence="3" id="KW-1185">Reference proteome</keyword>
<dbReference type="Proteomes" id="UP000198211">
    <property type="component" value="Unassembled WGS sequence"/>
</dbReference>
<reference evidence="3" key="1">
    <citation type="submission" date="2017-03" db="EMBL/GenBank/DDBJ databases">
        <title>Phytopthora megakarya and P. palmivora, two closely related causual agents of cacao black pod achieved similar genome size and gene model numbers by different mechanisms.</title>
        <authorList>
            <person name="Ali S."/>
            <person name="Shao J."/>
            <person name="Larry D.J."/>
            <person name="Kronmiller B."/>
            <person name="Shen D."/>
            <person name="Strem M.D."/>
            <person name="Melnick R.L."/>
            <person name="Guiltinan M.J."/>
            <person name="Tyler B.M."/>
            <person name="Meinhardt L.W."/>
            <person name="Bailey B.A."/>
        </authorList>
    </citation>
    <scope>NUCLEOTIDE SEQUENCE [LARGE SCALE GENOMIC DNA]</scope>
    <source>
        <strain evidence="3">zdho120</strain>
    </source>
</reference>
<protein>
    <recommendedName>
        <fullName evidence="4">Retrotransposon gag domain-containing protein</fullName>
    </recommendedName>
</protein>
<gene>
    <name evidence="2" type="ORF">PHMEG_0007458</name>
</gene>
<evidence type="ECO:0000313" key="3">
    <source>
        <dbReference type="Proteomes" id="UP000198211"/>
    </source>
</evidence>